<evidence type="ECO:0000256" key="2">
    <source>
        <dbReference type="ARBA" id="ARBA00022606"/>
    </source>
</evidence>
<dbReference type="SUPFAM" id="SSF81296">
    <property type="entry name" value="E set domains"/>
    <property type="match status" value="2"/>
</dbReference>
<dbReference type="GO" id="GO:0005737">
    <property type="term" value="C:cytoplasm"/>
    <property type="evidence" value="ECO:0007669"/>
    <property type="project" value="TreeGrafter"/>
</dbReference>
<organism evidence="4 5">
    <name type="scientific">Ignelater luminosus</name>
    <name type="common">Cucubano</name>
    <name type="synonym">Pyrophorus luminosus</name>
    <dbReference type="NCBI Taxonomy" id="2038154"/>
    <lineage>
        <taxon>Eukaryota</taxon>
        <taxon>Metazoa</taxon>
        <taxon>Ecdysozoa</taxon>
        <taxon>Arthropoda</taxon>
        <taxon>Hexapoda</taxon>
        <taxon>Insecta</taxon>
        <taxon>Pterygota</taxon>
        <taxon>Neoptera</taxon>
        <taxon>Endopterygota</taxon>
        <taxon>Coleoptera</taxon>
        <taxon>Polyphaga</taxon>
        <taxon>Elateriformia</taxon>
        <taxon>Elateroidea</taxon>
        <taxon>Elateridae</taxon>
        <taxon>Agrypninae</taxon>
        <taxon>Pyrophorini</taxon>
        <taxon>Ignelater</taxon>
    </lineage>
</organism>
<evidence type="ECO:0000313" key="5">
    <source>
        <dbReference type="Proteomes" id="UP000801492"/>
    </source>
</evidence>
<dbReference type="Pfam" id="PF02752">
    <property type="entry name" value="Arrestin_C"/>
    <property type="match status" value="1"/>
</dbReference>
<dbReference type="PANTHER" id="PTHR11188:SF176">
    <property type="entry name" value="ARRESTIN DOMAIN-CONTAINING PROTEIN 1"/>
    <property type="match status" value="1"/>
</dbReference>
<comment type="caution">
    <text evidence="4">The sequence shown here is derived from an EMBL/GenBank/DDBJ whole genome shotgun (WGS) entry which is preliminary data.</text>
</comment>
<dbReference type="GO" id="GO:0015031">
    <property type="term" value="P:protein transport"/>
    <property type="evidence" value="ECO:0007669"/>
    <property type="project" value="TreeGrafter"/>
</dbReference>
<evidence type="ECO:0000256" key="1">
    <source>
        <dbReference type="ARBA" id="ARBA00005298"/>
    </source>
</evidence>
<dbReference type="PANTHER" id="PTHR11188">
    <property type="entry name" value="ARRESTIN DOMAIN CONTAINING PROTEIN"/>
    <property type="match status" value="1"/>
</dbReference>
<evidence type="ECO:0000259" key="3">
    <source>
        <dbReference type="SMART" id="SM01017"/>
    </source>
</evidence>
<gene>
    <name evidence="4" type="ORF">ILUMI_07134</name>
</gene>
<protein>
    <recommendedName>
        <fullName evidence="3">Arrestin C-terminal-like domain-containing protein</fullName>
    </recommendedName>
</protein>
<dbReference type="InterPro" id="IPR014756">
    <property type="entry name" value="Ig_E-set"/>
</dbReference>
<dbReference type="InterPro" id="IPR011021">
    <property type="entry name" value="Arrestin-like_N"/>
</dbReference>
<reference evidence="4" key="1">
    <citation type="submission" date="2019-08" db="EMBL/GenBank/DDBJ databases">
        <title>The genome of the North American firefly Photinus pyralis.</title>
        <authorList>
            <consortium name="Photinus pyralis genome working group"/>
            <person name="Fallon T.R."/>
            <person name="Sander Lower S.E."/>
            <person name="Weng J.-K."/>
        </authorList>
    </citation>
    <scope>NUCLEOTIDE SEQUENCE</scope>
    <source>
        <strain evidence="4">TRF0915ILg1</strain>
        <tissue evidence="4">Whole body</tissue>
    </source>
</reference>
<dbReference type="OrthoDB" id="2333384at2759"/>
<dbReference type="AlphaFoldDB" id="A0A8K0D8N5"/>
<dbReference type="InterPro" id="IPR050357">
    <property type="entry name" value="Arrestin_domain-protein"/>
</dbReference>
<dbReference type="Proteomes" id="UP000801492">
    <property type="component" value="Unassembled WGS sequence"/>
</dbReference>
<keyword evidence="2" id="KW-0716">Sensory transduction</keyword>
<dbReference type="InterPro" id="IPR011022">
    <property type="entry name" value="Arrestin_C-like"/>
</dbReference>
<comment type="similarity">
    <text evidence="1">Belongs to the arrestin family.</text>
</comment>
<evidence type="ECO:0000313" key="4">
    <source>
        <dbReference type="EMBL" id="KAF2899042.1"/>
    </source>
</evidence>
<keyword evidence="5" id="KW-1185">Reference proteome</keyword>
<proteinExistence type="inferred from homology"/>
<dbReference type="SMART" id="SM01017">
    <property type="entry name" value="Arrestin_C"/>
    <property type="match status" value="1"/>
</dbReference>
<sequence length="297" mass="34007">MGEKCEILLSKEEYSPGETVEGRVECDFDDETKVRAIRIKIRGRAKAYWKEGHTNVYCAEEVYIQDESDLISGETTFVAGLYSYPFKFTLPQHLPSSMFEDHGNVKYSVQATVDRPWAFDYESKKVFKVYSYYDPKTIEDFKKPVEVTEEKTPFQLLDESGPIIIQANLPVKGYLPSQIIKFHIKVKNNSKINVDKIIFKAVQGFEFHIKENVKTMEACVGDELTVENSLVEPQCECSWNLEIKLPPDMFNGNLDACNVIKIFWELQGEVHLPFPYTNFMIRVPFIVGAAPLGQNSA</sequence>
<dbReference type="EMBL" id="VTPC01003083">
    <property type="protein sequence ID" value="KAF2899042.1"/>
    <property type="molecule type" value="Genomic_DNA"/>
</dbReference>
<dbReference type="Gene3D" id="2.60.40.640">
    <property type="match status" value="2"/>
</dbReference>
<dbReference type="Pfam" id="PF00339">
    <property type="entry name" value="Arrestin_N"/>
    <property type="match status" value="1"/>
</dbReference>
<accession>A0A8K0D8N5</accession>
<dbReference type="InterPro" id="IPR014752">
    <property type="entry name" value="Arrestin-like_C"/>
</dbReference>
<feature type="domain" description="Arrestin C-terminal-like" evidence="3">
    <location>
        <begin position="159"/>
        <end position="292"/>
    </location>
</feature>
<name>A0A8K0D8N5_IGNLU</name>